<dbReference type="AlphaFoldDB" id="A0A397H582"/>
<gene>
    <name evidence="2" type="ORF">Glove_375g61</name>
</gene>
<evidence type="ECO:0000313" key="2">
    <source>
        <dbReference type="EMBL" id="RHZ58187.1"/>
    </source>
</evidence>
<evidence type="ECO:0000313" key="3">
    <source>
        <dbReference type="Proteomes" id="UP000266861"/>
    </source>
</evidence>
<feature type="coiled-coil region" evidence="1">
    <location>
        <begin position="14"/>
        <end position="87"/>
    </location>
</feature>
<evidence type="ECO:0000256" key="1">
    <source>
        <dbReference type="SAM" id="Coils"/>
    </source>
</evidence>
<comment type="caution">
    <text evidence="2">The sequence shown here is derived from an EMBL/GenBank/DDBJ whole genome shotgun (WGS) entry which is preliminary data.</text>
</comment>
<keyword evidence="1" id="KW-0175">Coiled coil</keyword>
<organism evidence="2 3">
    <name type="scientific">Diversispora epigaea</name>
    <dbReference type="NCBI Taxonomy" id="1348612"/>
    <lineage>
        <taxon>Eukaryota</taxon>
        <taxon>Fungi</taxon>
        <taxon>Fungi incertae sedis</taxon>
        <taxon>Mucoromycota</taxon>
        <taxon>Glomeromycotina</taxon>
        <taxon>Glomeromycetes</taxon>
        <taxon>Diversisporales</taxon>
        <taxon>Diversisporaceae</taxon>
        <taxon>Diversispora</taxon>
    </lineage>
</organism>
<proteinExistence type="predicted"/>
<keyword evidence="3" id="KW-1185">Reference proteome</keyword>
<dbReference type="Proteomes" id="UP000266861">
    <property type="component" value="Unassembled WGS sequence"/>
</dbReference>
<dbReference type="OrthoDB" id="2428333at2759"/>
<reference evidence="2 3" key="1">
    <citation type="submission" date="2018-08" db="EMBL/GenBank/DDBJ databases">
        <title>Genome and evolution of the arbuscular mycorrhizal fungus Diversispora epigaea (formerly Glomus versiforme) and its bacterial endosymbionts.</title>
        <authorList>
            <person name="Sun X."/>
            <person name="Fei Z."/>
            <person name="Harrison M."/>
        </authorList>
    </citation>
    <scope>NUCLEOTIDE SEQUENCE [LARGE SCALE GENOMIC DNA]</scope>
    <source>
        <strain evidence="2 3">IT104</strain>
    </source>
</reference>
<sequence length="119" mass="13584">MQTQRDESNDLSEVDSLKLENTRLMARIAELEQIVKEKSTLEAELKQIIEENAEKAKLRDAELNSRIMKLERSAKLEQKQNNRLENGDNSSEDHVCGAGRFAPNIHDPVINQCIQIIRG</sequence>
<dbReference type="EMBL" id="PQFF01000338">
    <property type="protein sequence ID" value="RHZ58187.1"/>
    <property type="molecule type" value="Genomic_DNA"/>
</dbReference>
<name>A0A397H582_9GLOM</name>
<accession>A0A397H582</accession>
<protein>
    <submittedName>
        <fullName evidence="2">Uncharacterized protein</fullName>
    </submittedName>
</protein>